<evidence type="ECO:0000256" key="2">
    <source>
        <dbReference type="ARBA" id="ARBA00008773"/>
    </source>
</evidence>
<dbReference type="GO" id="GO:0009986">
    <property type="term" value="C:cell surface"/>
    <property type="evidence" value="ECO:0007669"/>
    <property type="project" value="TreeGrafter"/>
</dbReference>
<dbReference type="EMBL" id="QGMI01000136">
    <property type="protein sequence ID" value="TVY46646.1"/>
    <property type="molecule type" value="Genomic_DNA"/>
</dbReference>
<comment type="similarity">
    <text evidence="2 7">Belongs to the glycosyl hydrolase 17 family.</text>
</comment>
<dbReference type="InterPro" id="IPR050732">
    <property type="entry name" value="Beta-glucan_modifiers"/>
</dbReference>
<dbReference type="PANTHER" id="PTHR16631">
    <property type="entry name" value="GLUCAN 1,3-BETA-GLUCOSIDASE"/>
    <property type="match status" value="1"/>
</dbReference>
<comment type="subcellular location">
    <subcellularLocation>
        <location evidence="1">Secreted</location>
        <location evidence="1">Cell wall</location>
    </subcellularLocation>
</comment>
<organism evidence="9 10">
    <name type="scientific">Lachnellula occidentalis</name>
    <dbReference type="NCBI Taxonomy" id="215460"/>
    <lineage>
        <taxon>Eukaryota</taxon>
        <taxon>Fungi</taxon>
        <taxon>Dikarya</taxon>
        <taxon>Ascomycota</taxon>
        <taxon>Pezizomycotina</taxon>
        <taxon>Leotiomycetes</taxon>
        <taxon>Helotiales</taxon>
        <taxon>Lachnaceae</taxon>
        <taxon>Lachnellula</taxon>
    </lineage>
</organism>
<evidence type="ECO:0000256" key="3">
    <source>
        <dbReference type="ARBA" id="ARBA00022512"/>
    </source>
</evidence>
<sequence length="417" mass="43275">MKTTTIAIAAVSLLQLASAHPFKALHRHLHRHEKKDVVVTVVETDYAQPSEEPEVIVYVNQDGTPASTTTSYLADAPVTSATPTPTPVAEPTISVTPFLVASQPEDVAKPSSSSSALAYTAPVVPTAVASSLAAPPQTSSSAPSTSSSSSSEASGFGFSYSPYNSDNSCKTQDQVNTDFAKIGSGYALVRTYGTDCNQVATVLSAAKSKGLKLFAGIFDLASLNTEVATIVSAANGDWSSFDTISVGNELVDTGVASAATVVAAINTARGLLKAAGYTGKVVTVDTLVAAKANPTICDNSDYCAVNSHPFYDGNTVAEDSGSFLTKSISDLQAVLANKNQEIVITETGWPWQGETNDKAVPSPANQAAALSSIKTAFASKPGGVILFTAFNDMWKKNSAAQFKAEQYWGFLGNCPSG</sequence>
<dbReference type="Pfam" id="PF00332">
    <property type="entry name" value="Glyco_hydro_17"/>
    <property type="match status" value="1"/>
</dbReference>
<evidence type="ECO:0000256" key="8">
    <source>
        <dbReference type="SAM" id="SignalP"/>
    </source>
</evidence>
<dbReference type="GO" id="GO:0005975">
    <property type="term" value="P:carbohydrate metabolic process"/>
    <property type="evidence" value="ECO:0007669"/>
    <property type="project" value="InterPro"/>
</dbReference>
<keyword evidence="6" id="KW-0378">Hydrolase</keyword>
<evidence type="ECO:0000256" key="4">
    <source>
        <dbReference type="ARBA" id="ARBA00022525"/>
    </source>
</evidence>
<evidence type="ECO:0000313" key="9">
    <source>
        <dbReference type="EMBL" id="TVY46646.1"/>
    </source>
</evidence>
<keyword evidence="5 8" id="KW-0732">Signal</keyword>
<feature type="chain" id="PRO_5034184112" evidence="8">
    <location>
        <begin position="20"/>
        <end position="417"/>
    </location>
</feature>
<dbReference type="GO" id="GO:0005576">
    <property type="term" value="C:extracellular region"/>
    <property type="evidence" value="ECO:0007669"/>
    <property type="project" value="TreeGrafter"/>
</dbReference>
<evidence type="ECO:0000256" key="6">
    <source>
        <dbReference type="ARBA" id="ARBA00022801"/>
    </source>
</evidence>
<dbReference type="InterPro" id="IPR017853">
    <property type="entry name" value="GH"/>
</dbReference>
<dbReference type="SUPFAM" id="SSF51445">
    <property type="entry name" value="(Trans)glycosidases"/>
    <property type="match status" value="1"/>
</dbReference>
<dbReference type="AlphaFoldDB" id="A0A8H8S4G8"/>
<dbReference type="Gene3D" id="3.20.20.80">
    <property type="entry name" value="Glycosidases"/>
    <property type="match status" value="2"/>
</dbReference>
<feature type="signal peptide" evidence="8">
    <location>
        <begin position="1"/>
        <end position="19"/>
    </location>
</feature>
<proteinExistence type="inferred from homology"/>
<dbReference type="GO" id="GO:0071555">
    <property type="term" value="P:cell wall organization"/>
    <property type="evidence" value="ECO:0007669"/>
    <property type="project" value="TreeGrafter"/>
</dbReference>
<gene>
    <name evidence="9" type="primary">MP65</name>
    <name evidence="9" type="ORF">LOCC1_G001604</name>
</gene>
<evidence type="ECO:0000313" key="10">
    <source>
        <dbReference type="Proteomes" id="UP000443090"/>
    </source>
</evidence>
<evidence type="ECO:0000256" key="1">
    <source>
        <dbReference type="ARBA" id="ARBA00004191"/>
    </source>
</evidence>
<accession>A0A8H8S4G8</accession>
<dbReference type="PANTHER" id="PTHR16631:SF14">
    <property type="entry name" value="FAMILY 17 GLUCOSIDASE SCW10-RELATED"/>
    <property type="match status" value="1"/>
</dbReference>
<dbReference type="InterPro" id="IPR000490">
    <property type="entry name" value="Glyco_hydro_17"/>
</dbReference>
<dbReference type="Proteomes" id="UP000443090">
    <property type="component" value="Unassembled WGS sequence"/>
</dbReference>
<keyword evidence="10" id="KW-1185">Reference proteome</keyword>
<dbReference type="GO" id="GO:0009277">
    <property type="term" value="C:fungal-type cell wall"/>
    <property type="evidence" value="ECO:0007669"/>
    <property type="project" value="TreeGrafter"/>
</dbReference>
<dbReference type="OrthoDB" id="941679at2759"/>
<comment type="caution">
    <text evidence="9">The sequence shown here is derived from an EMBL/GenBank/DDBJ whole genome shotgun (WGS) entry which is preliminary data.</text>
</comment>
<keyword evidence="3" id="KW-0134">Cell wall</keyword>
<evidence type="ECO:0000256" key="5">
    <source>
        <dbReference type="ARBA" id="ARBA00022729"/>
    </source>
</evidence>
<evidence type="ECO:0000256" key="7">
    <source>
        <dbReference type="RuleBase" id="RU004335"/>
    </source>
</evidence>
<protein>
    <submittedName>
        <fullName evidence="9">Cell surface mannoprotein</fullName>
    </submittedName>
</protein>
<dbReference type="GO" id="GO:0042973">
    <property type="term" value="F:glucan endo-1,3-beta-D-glucosidase activity"/>
    <property type="evidence" value="ECO:0007669"/>
    <property type="project" value="TreeGrafter"/>
</dbReference>
<keyword evidence="4" id="KW-0964">Secreted</keyword>
<name>A0A8H8S4G8_9HELO</name>
<reference evidence="9 10" key="1">
    <citation type="submission" date="2018-05" db="EMBL/GenBank/DDBJ databases">
        <title>Genome sequencing and assembly of the regulated plant pathogen Lachnellula willkommii and related sister species for the development of diagnostic species identification markers.</title>
        <authorList>
            <person name="Giroux E."/>
            <person name="Bilodeau G."/>
        </authorList>
    </citation>
    <scope>NUCLEOTIDE SEQUENCE [LARGE SCALE GENOMIC DNA]</scope>
    <source>
        <strain evidence="9 10">CBS 160.35</strain>
    </source>
</reference>